<dbReference type="EMBL" id="JASBNA010000081">
    <property type="protein sequence ID" value="KAK7677872.1"/>
    <property type="molecule type" value="Genomic_DNA"/>
</dbReference>
<evidence type="ECO:0000256" key="1">
    <source>
        <dbReference type="SAM" id="MobiDB-lite"/>
    </source>
</evidence>
<comment type="caution">
    <text evidence="2">The sequence shown here is derived from an EMBL/GenBank/DDBJ whole genome shotgun (WGS) entry which is preliminary data.</text>
</comment>
<evidence type="ECO:0000313" key="2">
    <source>
        <dbReference type="EMBL" id="KAK7677872.1"/>
    </source>
</evidence>
<evidence type="ECO:0000313" key="3">
    <source>
        <dbReference type="Proteomes" id="UP001385951"/>
    </source>
</evidence>
<gene>
    <name evidence="2" type="ORF">QCA50_019184</name>
</gene>
<organism evidence="2 3">
    <name type="scientific">Cerrena zonata</name>
    <dbReference type="NCBI Taxonomy" id="2478898"/>
    <lineage>
        <taxon>Eukaryota</taxon>
        <taxon>Fungi</taxon>
        <taxon>Dikarya</taxon>
        <taxon>Basidiomycota</taxon>
        <taxon>Agaricomycotina</taxon>
        <taxon>Agaricomycetes</taxon>
        <taxon>Polyporales</taxon>
        <taxon>Cerrenaceae</taxon>
        <taxon>Cerrena</taxon>
    </lineage>
</organism>
<dbReference type="Proteomes" id="UP001385951">
    <property type="component" value="Unassembled WGS sequence"/>
</dbReference>
<sequence length="305" mass="33286">MDHLTDLNGMESFLTIGIPPPDNGQSEIPSVSHKNLVSYDDVPLTQEPVTEPLRLKRKSAISTNDGIEPTCSSSGLQDLFRDVDSLRDLFNSFNSEGSSDEHSDVETMTSSHSVPDATNRPSESHDVHEAPIVFTPVADHQLVTSDPSIQCKSVHCLAMPMTSSPTDCTKDLDDGAVIASNSLPLPSEEMTLPNRESIVSNRVLESPLPQPVIEDNIPESRVGRASRSSHHSTRSSEQPTLVPQANLQSKHQGSNTNEFNALGPSPIATNTHTWPPSHDELKGQQRVQCWAGFTHFLAQWCCCCC</sequence>
<proteinExistence type="predicted"/>
<feature type="region of interest" description="Disordered" evidence="1">
    <location>
        <begin position="209"/>
        <end position="279"/>
    </location>
</feature>
<feature type="compositionally biased region" description="Polar residues" evidence="1">
    <location>
        <begin position="237"/>
        <end position="259"/>
    </location>
</feature>
<name>A0AAW0FCV7_9APHY</name>
<feature type="region of interest" description="Disordered" evidence="1">
    <location>
        <begin position="94"/>
        <end position="124"/>
    </location>
</feature>
<accession>A0AAW0FCV7</accession>
<reference evidence="2 3" key="1">
    <citation type="submission" date="2022-09" db="EMBL/GenBank/DDBJ databases">
        <authorList>
            <person name="Palmer J.M."/>
        </authorList>
    </citation>
    <scope>NUCLEOTIDE SEQUENCE [LARGE SCALE GENOMIC DNA]</scope>
    <source>
        <strain evidence="2 3">DSM 7382</strain>
    </source>
</reference>
<protein>
    <submittedName>
        <fullName evidence="2">Uncharacterized protein</fullName>
    </submittedName>
</protein>
<dbReference type="AlphaFoldDB" id="A0AAW0FCV7"/>
<keyword evidence="3" id="KW-1185">Reference proteome</keyword>